<gene>
    <name evidence="1" type="ORF">S12H4_54263</name>
</gene>
<proteinExistence type="predicted"/>
<protein>
    <submittedName>
        <fullName evidence="1">Uncharacterized protein</fullName>
    </submittedName>
</protein>
<organism evidence="1">
    <name type="scientific">marine sediment metagenome</name>
    <dbReference type="NCBI Taxonomy" id="412755"/>
    <lineage>
        <taxon>unclassified sequences</taxon>
        <taxon>metagenomes</taxon>
        <taxon>ecological metagenomes</taxon>
    </lineage>
</organism>
<feature type="non-terminal residue" evidence="1">
    <location>
        <position position="89"/>
    </location>
</feature>
<name>X1UYZ9_9ZZZZ</name>
<dbReference type="AlphaFoldDB" id="X1UYZ9"/>
<dbReference type="EMBL" id="BARW01034666">
    <property type="protein sequence ID" value="GAJ08817.1"/>
    <property type="molecule type" value="Genomic_DNA"/>
</dbReference>
<comment type="caution">
    <text evidence="1">The sequence shown here is derived from an EMBL/GenBank/DDBJ whole genome shotgun (WGS) entry which is preliminary data.</text>
</comment>
<accession>X1UYZ9</accession>
<sequence>MDLEKLTGLISESADRLAKAAKLSRRDEKWWAALAKEDWNLIQLSWTLRGVILKRGEGTEARLDLDDKARKELEEILKKAEEKGYNEGR</sequence>
<reference evidence="1" key="1">
    <citation type="journal article" date="2014" name="Front. Microbiol.">
        <title>High frequency of phylogenetically diverse reductive dehalogenase-homologous genes in deep subseafloor sedimentary metagenomes.</title>
        <authorList>
            <person name="Kawai M."/>
            <person name="Futagami T."/>
            <person name="Toyoda A."/>
            <person name="Takaki Y."/>
            <person name="Nishi S."/>
            <person name="Hori S."/>
            <person name="Arai W."/>
            <person name="Tsubouchi T."/>
            <person name="Morono Y."/>
            <person name="Uchiyama I."/>
            <person name="Ito T."/>
            <person name="Fujiyama A."/>
            <person name="Inagaki F."/>
            <person name="Takami H."/>
        </authorList>
    </citation>
    <scope>NUCLEOTIDE SEQUENCE</scope>
    <source>
        <strain evidence="1">Expedition CK06-06</strain>
    </source>
</reference>
<evidence type="ECO:0000313" key="1">
    <source>
        <dbReference type="EMBL" id="GAJ08817.1"/>
    </source>
</evidence>